<keyword evidence="3" id="KW-0804">Transcription</keyword>
<reference evidence="7" key="1">
    <citation type="submission" date="2016-10" db="EMBL/GenBank/DDBJ databases">
        <authorList>
            <person name="Varghese N."/>
            <person name="Submissions S."/>
        </authorList>
    </citation>
    <scope>NUCLEOTIDE SEQUENCE [LARGE SCALE GENOMIC DNA]</scope>
    <source>
        <strain evidence="7">LMG 26383,CCUG 61248,R- 45681</strain>
    </source>
</reference>
<dbReference type="InterPro" id="IPR009057">
    <property type="entry name" value="Homeodomain-like_sf"/>
</dbReference>
<sequence length="220" mass="24532">MEALAERTLARHLDTVRVKKPQVATKRLARILDSTLTLANQVGFHSMSLRDLSEHAGLSMGALYAYFDSKETLLLMILGTVSEVVEETLGDAPKELPPVERLRWLLASHVALTEALSPWFIFAYMQAKSFPPRARAMAVAAERMTESLLAEILAEGKTLGTFEIDDVEMCAALIKPMLQDWYVKRSKYRRRHITAEAFAHSLSAFVEHAIQLRHAGALAG</sequence>
<dbReference type="InterPro" id="IPR041490">
    <property type="entry name" value="KstR2_TetR_C"/>
</dbReference>
<dbReference type="AlphaFoldDB" id="A0A1H7R2P2"/>
<feature type="domain" description="HTH tetR-type" evidence="5">
    <location>
        <begin position="25"/>
        <end position="85"/>
    </location>
</feature>
<dbReference type="GO" id="GO:0000976">
    <property type="term" value="F:transcription cis-regulatory region binding"/>
    <property type="evidence" value="ECO:0007669"/>
    <property type="project" value="TreeGrafter"/>
</dbReference>
<accession>A0A1H7R2P2</accession>
<organism evidence="6 7">
    <name type="scientific">Bosea lupini</name>
    <dbReference type="NCBI Taxonomy" id="1036779"/>
    <lineage>
        <taxon>Bacteria</taxon>
        <taxon>Pseudomonadati</taxon>
        <taxon>Pseudomonadota</taxon>
        <taxon>Alphaproteobacteria</taxon>
        <taxon>Hyphomicrobiales</taxon>
        <taxon>Boseaceae</taxon>
        <taxon>Bosea</taxon>
    </lineage>
</organism>
<keyword evidence="1" id="KW-0805">Transcription regulation</keyword>
<dbReference type="Gene3D" id="1.10.10.60">
    <property type="entry name" value="Homeodomain-like"/>
    <property type="match status" value="1"/>
</dbReference>
<dbReference type="InterPro" id="IPR023772">
    <property type="entry name" value="DNA-bd_HTH_TetR-type_CS"/>
</dbReference>
<evidence type="ECO:0000256" key="4">
    <source>
        <dbReference type="PROSITE-ProRule" id="PRU00335"/>
    </source>
</evidence>
<protein>
    <submittedName>
        <fullName evidence="6">DNA-binding transcriptional regulator, AcrR family</fullName>
    </submittedName>
</protein>
<dbReference type="RefSeq" id="WP_244543839.1">
    <property type="nucleotide sequence ID" value="NZ_FOAN01000004.1"/>
</dbReference>
<evidence type="ECO:0000259" key="5">
    <source>
        <dbReference type="PROSITE" id="PS50977"/>
    </source>
</evidence>
<dbReference type="EMBL" id="FOAN01000004">
    <property type="protein sequence ID" value="SEL54506.1"/>
    <property type="molecule type" value="Genomic_DNA"/>
</dbReference>
<dbReference type="InterPro" id="IPR050109">
    <property type="entry name" value="HTH-type_TetR-like_transc_reg"/>
</dbReference>
<evidence type="ECO:0000256" key="3">
    <source>
        <dbReference type="ARBA" id="ARBA00023163"/>
    </source>
</evidence>
<dbReference type="PROSITE" id="PS50977">
    <property type="entry name" value="HTH_TETR_2"/>
    <property type="match status" value="1"/>
</dbReference>
<dbReference type="PANTHER" id="PTHR30055:SF240">
    <property type="entry name" value="HTH-TYPE TRANSCRIPTIONAL REGULATOR ACRR"/>
    <property type="match status" value="1"/>
</dbReference>
<dbReference type="InterPro" id="IPR001647">
    <property type="entry name" value="HTH_TetR"/>
</dbReference>
<dbReference type="Gene3D" id="1.10.357.10">
    <property type="entry name" value="Tetracycline Repressor, domain 2"/>
    <property type="match status" value="1"/>
</dbReference>
<feature type="DNA-binding region" description="H-T-H motif" evidence="4">
    <location>
        <begin position="48"/>
        <end position="67"/>
    </location>
</feature>
<dbReference type="InterPro" id="IPR036271">
    <property type="entry name" value="Tet_transcr_reg_TetR-rel_C_sf"/>
</dbReference>
<keyword evidence="2 4" id="KW-0238">DNA-binding</keyword>
<evidence type="ECO:0000313" key="7">
    <source>
        <dbReference type="Proteomes" id="UP000199664"/>
    </source>
</evidence>
<dbReference type="SUPFAM" id="SSF46689">
    <property type="entry name" value="Homeodomain-like"/>
    <property type="match status" value="1"/>
</dbReference>
<dbReference type="GO" id="GO:0003700">
    <property type="term" value="F:DNA-binding transcription factor activity"/>
    <property type="evidence" value="ECO:0007669"/>
    <property type="project" value="TreeGrafter"/>
</dbReference>
<dbReference type="SUPFAM" id="SSF48498">
    <property type="entry name" value="Tetracyclin repressor-like, C-terminal domain"/>
    <property type="match status" value="1"/>
</dbReference>
<dbReference type="PANTHER" id="PTHR30055">
    <property type="entry name" value="HTH-TYPE TRANSCRIPTIONAL REGULATOR RUTR"/>
    <property type="match status" value="1"/>
</dbReference>
<evidence type="ECO:0000313" key="6">
    <source>
        <dbReference type="EMBL" id="SEL54506.1"/>
    </source>
</evidence>
<name>A0A1H7R2P2_9HYPH</name>
<dbReference type="Pfam" id="PF17932">
    <property type="entry name" value="TetR_C_24"/>
    <property type="match status" value="1"/>
</dbReference>
<dbReference type="Pfam" id="PF00440">
    <property type="entry name" value="TetR_N"/>
    <property type="match status" value="1"/>
</dbReference>
<keyword evidence="7" id="KW-1185">Reference proteome</keyword>
<dbReference type="PRINTS" id="PR00455">
    <property type="entry name" value="HTHTETR"/>
</dbReference>
<dbReference type="Proteomes" id="UP000199664">
    <property type="component" value="Unassembled WGS sequence"/>
</dbReference>
<gene>
    <name evidence="6" type="ORF">SAMN04515666_104223</name>
</gene>
<proteinExistence type="predicted"/>
<dbReference type="PROSITE" id="PS01081">
    <property type="entry name" value="HTH_TETR_1"/>
    <property type="match status" value="1"/>
</dbReference>
<evidence type="ECO:0000256" key="2">
    <source>
        <dbReference type="ARBA" id="ARBA00023125"/>
    </source>
</evidence>
<evidence type="ECO:0000256" key="1">
    <source>
        <dbReference type="ARBA" id="ARBA00023015"/>
    </source>
</evidence>